<reference evidence="1 2" key="1">
    <citation type="journal article" date="2013" name="PLoS ONE">
        <title>Assembly-driven community genomics of a hypersaline microbial ecosystem.</title>
        <authorList>
            <person name="Podell S."/>
            <person name="Ugalde J.A."/>
            <person name="Narasingarao P."/>
            <person name="Banfield J.F."/>
            <person name="Heidelberg K.B."/>
            <person name="Allen E.E."/>
        </authorList>
    </citation>
    <scope>NUCLEOTIDE SEQUENCE [LARGE SCALE GENOMIC DNA]</scope>
    <source>
        <strain evidence="2">J07HQW2</strain>
    </source>
</reference>
<dbReference type="Proteomes" id="UP000030710">
    <property type="component" value="Unassembled WGS sequence"/>
</dbReference>
<proteinExistence type="predicted"/>
<dbReference type="AlphaFoldDB" id="U1NJC4"/>
<accession>U1NJC4</accession>
<dbReference type="RefSeq" id="WP_021056495.1">
    <property type="nucleotide sequence ID" value="NZ_KE356561.1"/>
</dbReference>
<evidence type="ECO:0000313" key="2">
    <source>
        <dbReference type="Proteomes" id="UP000030710"/>
    </source>
</evidence>
<name>U1NJC4_9EURY</name>
<organism evidence="1 2">
    <name type="scientific">Haloquadratum walsbyi J07HQW2</name>
    <dbReference type="NCBI Taxonomy" id="1238425"/>
    <lineage>
        <taxon>Archaea</taxon>
        <taxon>Methanobacteriati</taxon>
        <taxon>Methanobacteriota</taxon>
        <taxon>Stenosarchaea group</taxon>
        <taxon>Halobacteria</taxon>
        <taxon>Halobacteriales</taxon>
        <taxon>Haloferacaceae</taxon>
        <taxon>Haloquadratum</taxon>
    </lineage>
</organism>
<dbReference type="EMBL" id="KE356561">
    <property type="protein sequence ID" value="ERG97033.1"/>
    <property type="molecule type" value="Genomic_DNA"/>
</dbReference>
<sequence>MLGATGKCAVSVELTNTEIEGISQANKTMSIDDADEQRIGVVFDTNEECEPIVIRVGTTLKEFLDIAN</sequence>
<evidence type="ECO:0000313" key="1">
    <source>
        <dbReference type="EMBL" id="ERG97033.1"/>
    </source>
</evidence>
<protein>
    <submittedName>
        <fullName evidence="1">Uncharacterized protein</fullName>
    </submittedName>
</protein>
<dbReference type="HOGENOM" id="CLU_2784006_0_0_2"/>
<gene>
    <name evidence="1" type="ORF">J07HQW2_03519</name>
</gene>